<organism evidence="1 2">
    <name type="scientific">Sphingomonas sabuli</name>
    <dbReference type="NCBI Taxonomy" id="2764186"/>
    <lineage>
        <taxon>Bacteria</taxon>
        <taxon>Pseudomonadati</taxon>
        <taxon>Pseudomonadota</taxon>
        <taxon>Alphaproteobacteria</taxon>
        <taxon>Sphingomonadales</taxon>
        <taxon>Sphingomonadaceae</taxon>
        <taxon>Sphingomonas</taxon>
    </lineage>
</organism>
<sequence length="354" mass="38242">MTRTPKPEASLPEADSALQHKHAPRPLPLFLELVRIVSETRPQLASKALDGLALYEQAERARQRPERPAIARVGGTSLRDCGGSGAPVVLIPSLINPPHVLDLDDNTSLAAAIAQGGRRSLLLDWGTADDRAELDLAGHIERLLLPLIGQLGERPALVGYCLGGTMAIAAANLAPVERVATLAAPWRFARYPDAGRKSLLTLWNSARPVAIRLEALPMEVLQSAFWSMDPERTVAKFAAFAELDPHGDKARRFVTLEDWANEGEALPYPAARALIEQLFEQDLPGRGEWRVGGRAISDRLSCLSFHITASGDRITPAATAPAGETVQLDAGHVGMIVGSARHRLHQLLQQFLAA</sequence>
<accession>A0A7G9L4E6</accession>
<dbReference type="AlphaFoldDB" id="A0A7G9L4E6"/>
<name>A0A7G9L4E6_9SPHN</name>
<dbReference type="SUPFAM" id="SSF53474">
    <property type="entry name" value="alpha/beta-Hydrolases"/>
    <property type="match status" value="1"/>
</dbReference>
<keyword evidence="2" id="KW-1185">Reference proteome</keyword>
<evidence type="ECO:0000313" key="2">
    <source>
        <dbReference type="Proteomes" id="UP000515861"/>
    </source>
</evidence>
<protein>
    <submittedName>
        <fullName evidence="1">Alpha/beta hydrolase</fullName>
    </submittedName>
</protein>
<dbReference type="KEGG" id="ssau:H8M03_03935"/>
<dbReference type="PANTHER" id="PTHR36837:SF2">
    <property type="entry name" value="POLY(3-HYDROXYALKANOATE) POLYMERASE SUBUNIT PHAC"/>
    <property type="match status" value="1"/>
</dbReference>
<keyword evidence="1" id="KW-0378">Hydrolase</keyword>
<dbReference type="InterPro" id="IPR029058">
    <property type="entry name" value="AB_hydrolase_fold"/>
</dbReference>
<dbReference type="EMBL" id="CP060697">
    <property type="protein sequence ID" value="QNM83495.1"/>
    <property type="molecule type" value="Genomic_DNA"/>
</dbReference>
<gene>
    <name evidence="1" type="ORF">H8M03_03935</name>
</gene>
<reference evidence="1 2" key="1">
    <citation type="submission" date="2020-08" db="EMBL/GenBank/DDBJ databases">
        <title>Sphingomonas sp. sand1-3 16S ribosomal RNA gene Genome sequencing and assembly.</title>
        <authorList>
            <person name="Kang M."/>
        </authorList>
    </citation>
    <scope>NUCLEOTIDE SEQUENCE [LARGE SCALE GENOMIC DNA]</scope>
    <source>
        <strain evidence="2">sand1-3</strain>
    </source>
</reference>
<proteinExistence type="predicted"/>
<dbReference type="Gene3D" id="3.40.50.1820">
    <property type="entry name" value="alpha/beta hydrolase"/>
    <property type="match status" value="1"/>
</dbReference>
<dbReference type="InterPro" id="IPR051321">
    <property type="entry name" value="PHA/PHB_synthase"/>
</dbReference>
<evidence type="ECO:0000313" key="1">
    <source>
        <dbReference type="EMBL" id="QNM83495.1"/>
    </source>
</evidence>
<dbReference type="GO" id="GO:0016787">
    <property type="term" value="F:hydrolase activity"/>
    <property type="evidence" value="ECO:0007669"/>
    <property type="project" value="UniProtKB-KW"/>
</dbReference>
<dbReference type="Proteomes" id="UP000515861">
    <property type="component" value="Chromosome"/>
</dbReference>
<dbReference type="PANTHER" id="PTHR36837">
    <property type="entry name" value="POLY(3-HYDROXYALKANOATE) POLYMERASE SUBUNIT PHAC"/>
    <property type="match status" value="1"/>
</dbReference>